<protein>
    <recommendedName>
        <fullName evidence="1">F-box domain-containing protein</fullName>
    </recommendedName>
</protein>
<gene>
    <name evidence="2" type="ORF">AABB24_006683</name>
</gene>
<name>A0ABD2V2F4_9SOLN</name>
<dbReference type="Gene3D" id="1.20.1280.50">
    <property type="match status" value="1"/>
</dbReference>
<dbReference type="Pfam" id="PF24750">
    <property type="entry name" value="b-prop_At3g26010-like"/>
    <property type="match status" value="1"/>
</dbReference>
<feature type="non-terminal residue" evidence="2">
    <location>
        <position position="1"/>
    </location>
</feature>
<proteinExistence type="predicted"/>
<dbReference type="InterPro" id="IPR036047">
    <property type="entry name" value="F-box-like_dom_sf"/>
</dbReference>
<dbReference type="PANTHER" id="PTHR35546">
    <property type="entry name" value="F-BOX PROTEIN INTERACTION DOMAIN PROTEIN-RELATED"/>
    <property type="match status" value="1"/>
</dbReference>
<keyword evidence="3" id="KW-1185">Reference proteome</keyword>
<dbReference type="InterPro" id="IPR001810">
    <property type="entry name" value="F-box_dom"/>
</dbReference>
<organism evidence="2 3">
    <name type="scientific">Solanum stoloniferum</name>
    <dbReference type="NCBI Taxonomy" id="62892"/>
    <lineage>
        <taxon>Eukaryota</taxon>
        <taxon>Viridiplantae</taxon>
        <taxon>Streptophyta</taxon>
        <taxon>Embryophyta</taxon>
        <taxon>Tracheophyta</taxon>
        <taxon>Spermatophyta</taxon>
        <taxon>Magnoliopsida</taxon>
        <taxon>eudicotyledons</taxon>
        <taxon>Gunneridae</taxon>
        <taxon>Pentapetalae</taxon>
        <taxon>asterids</taxon>
        <taxon>lamiids</taxon>
        <taxon>Solanales</taxon>
        <taxon>Solanaceae</taxon>
        <taxon>Solanoideae</taxon>
        <taxon>Solaneae</taxon>
        <taxon>Solanum</taxon>
    </lineage>
</organism>
<evidence type="ECO:0000313" key="2">
    <source>
        <dbReference type="EMBL" id="KAL3375313.1"/>
    </source>
</evidence>
<evidence type="ECO:0000259" key="1">
    <source>
        <dbReference type="SMART" id="SM00256"/>
    </source>
</evidence>
<feature type="domain" description="F-box" evidence="1">
    <location>
        <begin position="21"/>
        <end position="62"/>
    </location>
</feature>
<evidence type="ECO:0000313" key="3">
    <source>
        <dbReference type="Proteomes" id="UP001627284"/>
    </source>
</evidence>
<reference evidence="2 3" key="1">
    <citation type="submission" date="2024-05" db="EMBL/GenBank/DDBJ databases">
        <title>De novo assembly of an allotetraploid wild potato.</title>
        <authorList>
            <person name="Hosaka A.J."/>
        </authorList>
    </citation>
    <scope>NUCLEOTIDE SEQUENCE [LARGE SCALE GENOMIC DNA]</scope>
    <source>
        <tissue evidence="2">Young leaves</tissue>
    </source>
</reference>
<accession>A0ABD2V2F4</accession>
<dbReference type="SMART" id="SM00256">
    <property type="entry name" value="FBOX"/>
    <property type="match status" value="1"/>
</dbReference>
<dbReference type="SUPFAM" id="SSF81383">
    <property type="entry name" value="F-box domain"/>
    <property type="match status" value="1"/>
</dbReference>
<dbReference type="Pfam" id="PF00646">
    <property type="entry name" value="F-box"/>
    <property type="match status" value="1"/>
</dbReference>
<comment type="caution">
    <text evidence="2">The sequence shown here is derived from an EMBL/GenBank/DDBJ whole genome shotgun (WGS) entry which is preliminary data.</text>
</comment>
<dbReference type="InterPro" id="IPR055290">
    <property type="entry name" value="At3g26010-like"/>
</dbReference>
<dbReference type="EMBL" id="JBJKTR010000003">
    <property type="protein sequence ID" value="KAL3375313.1"/>
    <property type="molecule type" value="Genomic_DNA"/>
</dbReference>
<dbReference type="AlphaFoldDB" id="A0ABD2V2F4"/>
<dbReference type="PANTHER" id="PTHR35546:SF119">
    <property type="entry name" value="F-BOX_KELCH-REPEAT PROTEIN"/>
    <property type="match status" value="1"/>
</dbReference>
<dbReference type="Proteomes" id="UP001627284">
    <property type="component" value="Unassembled WGS sequence"/>
</dbReference>
<dbReference type="InterPro" id="IPR056592">
    <property type="entry name" value="Beta-prop_At3g26010-like"/>
</dbReference>
<sequence>DRIPMSSSSGQNMEQSFLNHLTDELLIEIFIRLPSSKEAIQCKSVCNRWLSLISSDYFLNTSLIHNRNYDKKTLRPFTFLSINWNFFDFFISEKGLDVFECSLEKGLSKRVNLGFLYSGRPSKYHISLEESYGDLILCSRNSSDIIDYYIVNVLTKQWIELPPTPLENNSHYREDESVGFLIEPNCVDNAARYEYLVLRFMPWGDSKFSSQMFSSEKGKWTRLVVTSPRNLNILTRRTSIVACGRILYTFTYKRSDVVDCVLAFDPFTNDPAQFLCVIDFPVEARDIRCLACKLGVCGGRLRFAQLILQPSGYLCISIWELGDDHRMGKWTLVHQRIPTDKAFRVPKRATQWVSVLGFHPYNEDLICFLVGNDHVVVYNIQTDKVESSTLVSLFKVISPRSLEPDVELHHVVPITLNWWPTPVRQSLWTQSLD</sequence>